<organism evidence="3 4">
    <name type="scientific">Mucor lusitanicus CBS 277.49</name>
    <dbReference type="NCBI Taxonomy" id="747725"/>
    <lineage>
        <taxon>Eukaryota</taxon>
        <taxon>Fungi</taxon>
        <taxon>Fungi incertae sedis</taxon>
        <taxon>Mucoromycota</taxon>
        <taxon>Mucoromycotina</taxon>
        <taxon>Mucoromycetes</taxon>
        <taxon>Mucorales</taxon>
        <taxon>Mucorineae</taxon>
        <taxon>Mucoraceae</taxon>
        <taxon>Mucor</taxon>
    </lineage>
</organism>
<proteinExistence type="predicted"/>
<feature type="compositionally biased region" description="Low complexity" evidence="1">
    <location>
        <begin position="431"/>
        <end position="465"/>
    </location>
</feature>
<dbReference type="STRING" id="747725.A0A162ZQM8"/>
<sequence>MAYERNTAEGIRLWLTAEVSSPGWNSASIAKGLTEDVVTMITPNFSQFDSRVKQGVLLATMCMRKGDLMLLGDNLNKIIELSLHDSDDFVQTTAHILKNYPSTQSFDLNVDAWSQGFRGLMQSIGSTVEKNGINFHPPEDMLLQNNARITPRHASATYGDRKSTHAQHFTLTTNANDITSAEARHARFSELVESEERSEIAEAQQAQVLSQKRAGAELSSKAKRLASPTSTAPNPFPFPAQHSAQNPIALPGAGRSRTIPAQRSGSIGSVGASSSLFTKRPARPTGAGPGPGGNSLFIKSNRPAASGQRPMPRSNTANSMSGSNLPRGLQKVQKTQMLDFSAATAIQENAASELKKVEEDKKAKAEAKKQEALEKKKRAAEEKREKEEQKKAQRAAAQAAKQAAQAAKEAAAREAREAKEAAAREAREAKAAAAAAAAAAQAEDGLTSPTSAPTSPKTPTSSLSPQIKHEHVFAIPALPAHHAQQQQHQQQQQQQPPQPDGKFATF</sequence>
<keyword evidence="4" id="KW-1185">Reference proteome</keyword>
<name>A0A162ZQM8_MUCCL</name>
<evidence type="ECO:0000313" key="4">
    <source>
        <dbReference type="Proteomes" id="UP000077051"/>
    </source>
</evidence>
<feature type="compositionally biased region" description="Low complexity" evidence="1">
    <location>
        <begin position="264"/>
        <end position="275"/>
    </location>
</feature>
<feature type="domain" description="NELF-A N-terminal" evidence="2">
    <location>
        <begin position="13"/>
        <end position="148"/>
    </location>
</feature>
<dbReference type="Proteomes" id="UP000077051">
    <property type="component" value="Unassembled WGS sequence"/>
</dbReference>
<feature type="region of interest" description="Disordered" evidence="1">
    <location>
        <begin position="353"/>
        <end position="506"/>
    </location>
</feature>
<evidence type="ECO:0000259" key="2">
    <source>
        <dbReference type="Pfam" id="PF23553"/>
    </source>
</evidence>
<dbReference type="AlphaFoldDB" id="A0A162ZQM8"/>
<reference evidence="3 4" key="1">
    <citation type="submission" date="2015-06" db="EMBL/GenBank/DDBJ databases">
        <title>Expansion of signal transduction pathways in fungi by whole-genome duplication.</title>
        <authorList>
            <consortium name="DOE Joint Genome Institute"/>
            <person name="Corrochano L.M."/>
            <person name="Kuo A."/>
            <person name="Marcet-Houben M."/>
            <person name="Polaino S."/>
            <person name="Salamov A."/>
            <person name="Villalobos J.M."/>
            <person name="Alvarez M.I."/>
            <person name="Avalos J."/>
            <person name="Benito E.P."/>
            <person name="Benoit I."/>
            <person name="Burger G."/>
            <person name="Camino L.P."/>
            <person name="Canovas D."/>
            <person name="Cerda-Olmedo E."/>
            <person name="Cheng J.-F."/>
            <person name="Dominguez A."/>
            <person name="Elias M."/>
            <person name="Eslava A.P."/>
            <person name="Glaser F."/>
            <person name="Grimwood J."/>
            <person name="Gutierrez G."/>
            <person name="Heitman J."/>
            <person name="Henrissat B."/>
            <person name="Iturriaga E.A."/>
            <person name="Lang B.F."/>
            <person name="Lavin J.L."/>
            <person name="Lee S."/>
            <person name="Li W."/>
            <person name="Lindquist E."/>
            <person name="Lopez-Garcia S."/>
            <person name="Luque E.M."/>
            <person name="Marcos A.T."/>
            <person name="Martin J."/>
            <person name="Mccluskey K."/>
            <person name="Medina H.R."/>
            <person name="Miralles-Duran A."/>
            <person name="Miyazaki A."/>
            <person name="Munoz-Torres E."/>
            <person name="Oguiza J.A."/>
            <person name="Ohm R."/>
            <person name="Olmedo M."/>
            <person name="Orejas M."/>
            <person name="Ortiz-Castellanos L."/>
            <person name="Pisabarro A.G."/>
            <person name="Rodriguez-Romero J."/>
            <person name="Ruiz-Herrera J."/>
            <person name="Ruiz-Vazquez R."/>
            <person name="Sanz C."/>
            <person name="Schackwitz W."/>
            <person name="Schmutz J."/>
            <person name="Shahriari M."/>
            <person name="Shelest E."/>
            <person name="Silva-Franco F."/>
            <person name="Soanes D."/>
            <person name="Syed K."/>
            <person name="Tagua V.G."/>
            <person name="Talbot N.J."/>
            <person name="Thon M."/>
            <person name="De Vries R.P."/>
            <person name="Wiebenga A."/>
            <person name="Yadav J.S."/>
            <person name="Braun E.L."/>
            <person name="Baker S."/>
            <person name="Garre V."/>
            <person name="Horwitz B."/>
            <person name="Torres-Martinez S."/>
            <person name="Idnurm A."/>
            <person name="Herrera-Estrella A."/>
            <person name="Gabaldon T."/>
            <person name="Grigoriev I.V."/>
        </authorList>
    </citation>
    <scope>NUCLEOTIDE SEQUENCE [LARGE SCALE GENOMIC DNA]</scope>
    <source>
        <strain evidence="3 4">CBS 277.49</strain>
    </source>
</reference>
<feature type="compositionally biased region" description="Low complexity" evidence="1">
    <location>
        <begin position="476"/>
        <end position="495"/>
    </location>
</feature>
<feature type="compositionally biased region" description="Polar residues" evidence="1">
    <location>
        <begin position="313"/>
        <end position="324"/>
    </location>
</feature>
<feature type="compositionally biased region" description="Basic and acidic residues" evidence="1">
    <location>
        <begin position="410"/>
        <end position="430"/>
    </location>
</feature>
<dbReference type="VEuPathDB" id="FungiDB:MUCCIDRAFT_107850"/>
<feature type="region of interest" description="Disordered" evidence="1">
    <location>
        <begin position="198"/>
        <end position="336"/>
    </location>
</feature>
<evidence type="ECO:0000256" key="1">
    <source>
        <dbReference type="SAM" id="MobiDB-lite"/>
    </source>
</evidence>
<dbReference type="Pfam" id="PF23553">
    <property type="entry name" value="NELF-A_N"/>
    <property type="match status" value="1"/>
</dbReference>
<dbReference type="OrthoDB" id="2135488at2759"/>
<protein>
    <recommendedName>
        <fullName evidence="2">NELF-A N-terminal domain-containing protein</fullName>
    </recommendedName>
</protein>
<comment type="caution">
    <text evidence="3">The sequence shown here is derived from an EMBL/GenBank/DDBJ whole genome shotgun (WGS) entry which is preliminary data.</text>
</comment>
<feature type="compositionally biased region" description="Low complexity" evidence="1">
    <location>
        <begin position="394"/>
        <end position="409"/>
    </location>
</feature>
<feature type="compositionally biased region" description="Basic and acidic residues" evidence="1">
    <location>
        <begin position="353"/>
        <end position="391"/>
    </location>
</feature>
<gene>
    <name evidence="3" type="ORF">MUCCIDRAFT_107850</name>
</gene>
<dbReference type="EMBL" id="AMYB01000002">
    <property type="protein sequence ID" value="OAD07247.1"/>
    <property type="molecule type" value="Genomic_DNA"/>
</dbReference>
<dbReference type="InterPro" id="IPR056557">
    <property type="entry name" value="NELF-A_N"/>
</dbReference>
<evidence type="ECO:0000313" key="3">
    <source>
        <dbReference type="EMBL" id="OAD07247.1"/>
    </source>
</evidence>
<accession>A0A162ZQM8</accession>